<feature type="domain" description="ABC transmembrane type-1" evidence="7">
    <location>
        <begin position="89"/>
        <end position="305"/>
    </location>
</feature>
<dbReference type="Pfam" id="PF00528">
    <property type="entry name" value="BPD_transp_1"/>
    <property type="match status" value="1"/>
</dbReference>
<dbReference type="PANTHER" id="PTHR43496">
    <property type="entry name" value="PROTEIN LPLB"/>
    <property type="match status" value="1"/>
</dbReference>
<evidence type="ECO:0000256" key="2">
    <source>
        <dbReference type="ARBA" id="ARBA00022448"/>
    </source>
</evidence>
<keyword evidence="2 6" id="KW-0813">Transport</keyword>
<name>A0A1B2DDN9_9BACL</name>
<accession>A0A1B2DDN9</accession>
<dbReference type="RefSeq" id="WP_099517182.1">
    <property type="nucleotide sequence ID" value="NZ_CP016808.1"/>
</dbReference>
<proteinExistence type="inferred from homology"/>
<dbReference type="AlphaFoldDB" id="A0A1B2DDN9"/>
<feature type="transmembrane region" description="Helical" evidence="6">
    <location>
        <begin position="284"/>
        <end position="305"/>
    </location>
</feature>
<feature type="transmembrane region" description="Helical" evidence="6">
    <location>
        <begin position="29"/>
        <end position="49"/>
    </location>
</feature>
<evidence type="ECO:0000256" key="5">
    <source>
        <dbReference type="ARBA" id="ARBA00023136"/>
    </source>
</evidence>
<dbReference type="EMBL" id="CP016808">
    <property type="protein sequence ID" value="ANY65810.1"/>
    <property type="molecule type" value="Genomic_DNA"/>
</dbReference>
<gene>
    <name evidence="8" type="ORF">BBD42_04510</name>
</gene>
<dbReference type="Gene3D" id="1.10.3720.10">
    <property type="entry name" value="MetI-like"/>
    <property type="match status" value="1"/>
</dbReference>
<dbReference type="CDD" id="cd06261">
    <property type="entry name" value="TM_PBP2"/>
    <property type="match status" value="1"/>
</dbReference>
<keyword evidence="5 6" id="KW-0472">Membrane</keyword>
<evidence type="ECO:0000256" key="4">
    <source>
        <dbReference type="ARBA" id="ARBA00022989"/>
    </source>
</evidence>
<dbReference type="InterPro" id="IPR035906">
    <property type="entry name" value="MetI-like_sf"/>
</dbReference>
<protein>
    <submittedName>
        <fullName evidence="8">Protein lplB</fullName>
    </submittedName>
</protein>
<dbReference type="PROSITE" id="PS50928">
    <property type="entry name" value="ABC_TM1"/>
    <property type="match status" value="1"/>
</dbReference>
<organism evidence="8">
    <name type="scientific">Paenibacillus sp. BIHB 4019</name>
    <dbReference type="NCBI Taxonomy" id="1870819"/>
    <lineage>
        <taxon>Bacteria</taxon>
        <taxon>Bacillati</taxon>
        <taxon>Bacillota</taxon>
        <taxon>Bacilli</taxon>
        <taxon>Bacillales</taxon>
        <taxon>Paenibacillaceae</taxon>
        <taxon>Paenibacillus</taxon>
    </lineage>
</organism>
<feature type="transmembrane region" description="Helical" evidence="6">
    <location>
        <begin position="230"/>
        <end position="248"/>
    </location>
</feature>
<keyword evidence="3 6" id="KW-0812">Transmembrane</keyword>
<dbReference type="PANTHER" id="PTHR43496:SF1">
    <property type="entry name" value="POLYGALACTURONAN_RHAMNOGALACTURONAN TRANSPORT SYSTEM PERMEASE PROTEIN YTEP"/>
    <property type="match status" value="1"/>
</dbReference>
<dbReference type="InterPro" id="IPR000515">
    <property type="entry name" value="MetI-like"/>
</dbReference>
<evidence type="ECO:0000259" key="7">
    <source>
        <dbReference type="PROSITE" id="PS50928"/>
    </source>
</evidence>
<feature type="transmembrane region" description="Helical" evidence="6">
    <location>
        <begin position="93"/>
        <end position="114"/>
    </location>
</feature>
<evidence type="ECO:0000256" key="1">
    <source>
        <dbReference type="ARBA" id="ARBA00004141"/>
    </source>
</evidence>
<comment type="subcellular location">
    <subcellularLocation>
        <location evidence="6">Cell membrane</location>
        <topology evidence="6">Multi-pass membrane protein</topology>
    </subcellularLocation>
    <subcellularLocation>
        <location evidence="1">Membrane</location>
        <topology evidence="1">Multi-pass membrane protein</topology>
    </subcellularLocation>
</comment>
<dbReference type="SUPFAM" id="SSF161098">
    <property type="entry name" value="MetI-like"/>
    <property type="match status" value="1"/>
</dbReference>
<dbReference type="GO" id="GO:0055085">
    <property type="term" value="P:transmembrane transport"/>
    <property type="evidence" value="ECO:0007669"/>
    <property type="project" value="InterPro"/>
</dbReference>
<sequence>MSVTVERVKKHAGIKKSRSKWSKLRSQKALMAMSIPFVVYVIIFAYLPLYGWMMAFQNYKLGSAMLDNEWVGLANFRELFQDENFTRVIRNTLAMSLINLVFGFVSSIGLALMLNEVRKIIFKRIVQTVSYLPHFLSWVVAANLIMNVLSIDGAVNKVLVSLHIIKEPIMWLSEQHYFWWIIGASNVWKEIGWSAIIYLAAMTTIDPSLYEAASIDGAGRFRKIRHITLPGIRSIIVILLIMNIGHILDAGFEQQYLLQTPMVVDYSETIDIFVLKYGINLSRFSFATAAGIFKTVISVVLLLAANRMAKRMGQERLF</sequence>
<evidence type="ECO:0000256" key="6">
    <source>
        <dbReference type="RuleBase" id="RU363032"/>
    </source>
</evidence>
<evidence type="ECO:0000256" key="3">
    <source>
        <dbReference type="ARBA" id="ARBA00022692"/>
    </source>
</evidence>
<comment type="similarity">
    <text evidence="6">Belongs to the binding-protein-dependent transport system permease family.</text>
</comment>
<evidence type="ECO:0000313" key="8">
    <source>
        <dbReference type="EMBL" id="ANY65810.1"/>
    </source>
</evidence>
<dbReference type="GO" id="GO:0005886">
    <property type="term" value="C:plasma membrane"/>
    <property type="evidence" value="ECO:0007669"/>
    <property type="project" value="UniProtKB-SubCell"/>
</dbReference>
<reference evidence="8" key="1">
    <citation type="submission" date="2016-08" db="EMBL/GenBank/DDBJ databases">
        <title>Complete Genome Seqeunce of Paenibacillus sp. BIHB 4019 from tea rhizoplane.</title>
        <authorList>
            <person name="Thakur R."/>
            <person name="Swarnkar M.K."/>
            <person name="Gulati A."/>
        </authorList>
    </citation>
    <scope>NUCLEOTIDE SEQUENCE [LARGE SCALE GENOMIC DNA]</scope>
    <source>
        <strain evidence="8">BIHB4019</strain>
    </source>
</reference>
<keyword evidence="4 6" id="KW-1133">Transmembrane helix</keyword>